<evidence type="ECO:0000256" key="5">
    <source>
        <dbReference type="ARBA" id="ARBA00022989"/>
    </source>
</evidence>
<evidence type="ECO:0000256" key="6">
    <source>
        <dbReference type="ARBA" id="ARBA00023136"/>
    </source>
</evidence>
<dbReference type="AlphaFoldDB" id="A0A5C6U5Z6"/>
<keyword evidence="3" id="KW-1003">Cell membrane</keyword>
<evidence type="ECO:0000256" key="3">
    <source>
        <dbReference type="ARBA" id="ARBA00022475"/>
    </source>
</evidence>
<dbReference type="PANTHER" id="PTHR30151:SF20">
    <property type="entry name" value="ABC TRANSPORTER PERMEASE PROTEIN HI_0355-RELATED"/>
    <property type="match status" value="1"/>
</dbReference>
<dbReference type="CDD" id="cd06261">
    <property type="entry name" value="TM_PBP2"/>
    <property type="match status" value="1"/>
</dbReference>
<dbReference type="Pfam" id="PF00528">
    <property type="entry name" value="BPD_transp_1"/>
    <property type="match status" value="1"/>
</dbReference>
<keyword evidence="2 7" id="KW-0813">Transport</keyword>
<dbReference type="SUPFAM" id="SSF161098">
    <property type="entry name" value="MetI-like"/>
    <property type="match status" value="1"/>
</dbReference>
<proteinExistence type="inferred from homology"/>
<keyword evidence="4 7" id="KW-0812">Transmembrane</keyword>
<comment type="caution">
    <text evidence="9">The sequence shown here is derived from an EMBL/GenBank/DDBJ whole genome shotgun (WGS) entry which is preliminary data.</text>
</comment>
<gene>
    <name evidence="9" type="ORF">FSC37_21255</name>
</gene>
<comment type="subcellular location">
    <subcellularLocation>
        <location evidence="1 7">Cell membrane</location>
        <topology evidence="1 7">Multi-pass membrane protein</topology>
    </subcellularLocation>
</comment>
<accession>A0A5C6U5Z6</accession>
<comment type="similarity">
    <text evidence="7">Belongs to the binding-protein-dependent transport system permease family.</text>
</comment>
<feature type="transmembrane region" description="Helical" evidence="7">
    <location>
        <begin position="206"/>
        <end position="227"/>
    </location>
</feature>
<keyword evidence="6 7" id="KW-0472">Membrane</keyword>
<organism evidence="9 10">
    <name type="scientific">Piscinibacter aquaticus</name>
    <dbReference type="NCBI Taxonomy" id="392597"/>
    <lineage>
        <taxon>Bacteria</taxon>
        <taxon>Pseudomonadati</taxon>
        <taxon>Pseudomonadota</taxon>
        <taxon>Betaproteobacteria</taxon>
        <taxon>Burkholderiales</taxon>
        <taxon>Sphaerotilaceae</taxon>
        <taxon>Piscinibacter</taxon>
    </lineage>
</organism>
<dbReference type="GO" id="GO:0055085">
    <property type="term" value="P:transmembrane transport"/>
    <property type="evidence" value="ECO:0007669"/>
    <property type="project" value="InterPro"/>
</dbReference>
<dbReference type="Gene3D" id="1.10.3720.10">
    <property type="entry name" value="MetI-like"/>
    <property type="match status" value="1"/>
</dbReference>
<evidence type="ECO:0000256" key="7">
    <source>
        <dbReference type="RuleBase" id="RU363032"/>
    </source>
</evidence>
<name>A0A5C6U5Z6_9BURK</name>
<dbReference type="EMBL" id="VOPW01000001">
    <property type="protein sequence ID" value="TXC67306.1"/>
    <property type="molecule type" value="Genomic_DNA"/>
</dbReference>
<protein>
    <submittedName>
        <fullName evidence="9">ABC transporter permease</fullName>
    </submittedName>
</protein>
<dbReference type="Proteomes" id="UP000321832">
    <property type="component" value="Unassembled WGS sequence"/>
</dbReference>
<evidence type="ECO:0000256" key="2">
    <source>
        <dbReference type="ARBA" id="ARBA00022448"/>
    </source>
</evidence>
<feature type="transmembrane region" description="Helical" evidence="7">
    <location>
        <begin position="95"/>
        <end position="126"/>
    </location>
</feature>
<evidence type="ECO:0000313" key="10">
    <source>
        <dbReference type="Proteomes" id="UP000321832"/>
    </source>
</evidence>
<dbReference type="GO" id="GO:0005886">
    <property type="term" value="C:plasma membrane"/>
    <property type="evidence" value="ECO:0007669"/>
    <property type="project" value="UniProtKB-SubCell"/>
</dbReference>
<dbReference type="InterPro" id="IPR035906">
    <property type="entry name" value="MetI-like_sf"/>
</dbReference>
<evidence type="ECO:0000313" key="9">
    <source>
        <dbReference type="EMBL" id="TXC67306.1"/>
    </source>
</evidence>
<evidence type="ECO:0000259" key="8">
    <source>
        <dbReference type="PROSITE" id="PS50928"/>
    </source>
</evidence>
<dbReference type="PANTHER" id="PTHR30151">
    <property type="entry name" value="ALKANE SULFONATE ABC TRANSPORTER-RELATED, MEMBRANE SUBUNIT"/>
    <property type="match status" value="1"/>
</dbReference>
<sequence length="247" mass="26794">MLTKPGLIPPFVFENDRRAAFFFGEPVVIFGRIWARFVTSADIYEHLWVTLVETVLAFGIGTALGLVAGLWLALSPMAAAILDPYIKALNSMPRVILAPIFAVWFGLGIASKVALGVTLVFFIVFFNVYQGVKEVSPVVLANARMLGANSRQLLRHVYLPSATSWVFSSLHTSVGTAFVGAVVGEYLGSSRGVGYLILQAEGAFDINTVMAGILVLTAFALVLDAAVGRIERRLMKWQPKSGETEKL</sequence>
<keyword evidence="10" id="KW-1185">Reference proteome</keyword>
<dbReference type="PROSITE" id="PS50928">
    <property type="entry name" value="ABC_TM1"/>
    <property type="match status" value="1"/>
</dbReference>
<evidence type="ECO:0000256" key="1">
    <source>
        <dbReference type="ARBA" id="ARBA00004651"/>
    </source>
</evidence>
<evidence type="ECO:0000256" key="4">
    <source>
        <dbReference type="ARBA" id="ARBA00022692"/>
    </source>
</evidence>
<feature type="transmembrane region" description="Helical" evidence="7">
    <location>
        <begin position="55"/>
        <end position="74"/>
    </location>
</feature>
<feature type="domain" description="ABC transmembrane type-1" evidence="8">
    <location>
        <begin position="47"/>
        <end position="227"/>
    </location>
</feature>
<dbReference type="InterPro" id="IPR000515">
    <property type="entry name" value="MetI-like"/>
</dbReference>
<keyword evidence="5 7" id="KW-1133">Transmembrane helix</keyword>
<reference evidence="9 10" key="1">
    <citation type="submission" date="2019-08" db="EMBL/GenBank/DDBJ databases">
        <authorList>
            <person name="Khan S.A."/>
            <person name="Jeon C.O."/>
            <person name="Jeong S.E."/>
        </authorList>
    </citation>
    <scope>NUCLEOTIDE SEQUENCE [LARGE SCALE GENOMIC DNA]</scope>
    <source>
        <strain evidence="10">IMCC1728</strain>
    </source>
</reference>